<dbReference type="STRING" id="1850517.A8708_27030"/>
<dbReference type="OrthoDB" id="9788108at2"/>
<keyword evidence="3" id="KW-1003">Cell membrane</keyword>
<dbReference type="AlphaFoldDB" id="A0A198ABV6"/>
<feature type="transmembrane region" description="Helical" evidence="7">
    <location>
        <begin position="74"/>
        <end position="95"/>
    </location>
</feature>
<feature type="transmembrane region" description="Helical" evidence="7">
    <location>
        <begin position="107"/>
        <end position="125"/>
    </location>
</feature>
<evidence type="ECO:0000256" key="2">
    <source>
        <dbReference type="ARBA" id="ARBA00022448"/>
    </source>
</evidence>
<evidence type="ECO:0000256" key="5">
    <source>
        <dbReference type="ARBA" id="ARBA00022989"/>
    </source>
</evidence>
<dbReference type="InterPro" id="IPR051393">
    <property type="entry name" value="ABC_transporter_permease"/>
</dbReference>
<sequence length="300" mass="33745">MNKLRYNDNLVGYIFASPFILGFLIFTLYPIFSSLFYSFTDYNLFDAPNFIGFDNYEKMFTADDKYWKSVSVTFTYVFASVPLRLAFALMVAVLLNKAVSGIGVYRSSFYLPSLIGGSVAVSIMWTQVFGDKGLVNSALGAIGIHTDTSWIGNPSTALWTLIALSVWQFGSSMLIFLAGLKNIPASYYEAASVDGANKIRQFFKITLPLLSPIILFNLIMQTISAFMTFTPAYIISRGEGGPLDNTLLYSLYLYRRAFQFYEMGYASAMAWVMLILVGIIALVIFQTSKYWVYYENKGEK</sequence>
<dbReference type="SUPFAM" id="SSF161098">
    <property type="entry name" value="MetI-like"/>
    <property type="match status" value="1"/>
</dbReference>
<evidence type="ECO:0000313" key="9">
    <source>
        <dbReference type="EMBL" id="OAS18989.1"/>
    </source>
</evidence>
<keyword evidence="5 7" id="KW-1133">Transmembrane helix</keyword>
<proteinExistence type="inferred from homology"/>
<reference evidence="9 10" key="1">
    <citation type="submission" date="2016-05" db="EMBL/GenBank/DDBJ databases">
        <title>Paenibacillus sp. 1ZS3-15 nov., isolated from the rhizosphere soil.</title>
        <authorList>
            <person name="Zhang X.X."/>
            <person name="Zhang J."/>
        </authorList>
    </citation>
    <scope>NUCLEOTIDE SEQUENCE [LARGE SCALE GENOMIC DNA]</scope>
    <source>
        <strain evidence="9 10">1ZS3-15</strain>
    </source>
</reference>
<keyword evidence="4 7" id="KW-0812">Transmembrane</keyword>
<feature type="domain" description="ABC transmembrane type-1" evidence="8">
    <location>
        <begin position="70"/>
        <end position="284"/>
    </location>
</feature>
<comment type="subcellular location">
    <subcellularLocation>
        <location evidence="1 7">Cell membrane</location>
        <topology evidence="1 7">Multi-pass membrane protein</topology>
    </subcellularLocation>
</comment>
<dbReference type="EMBL" id="LYPB01000060">
    <property type="protein sequence ID" value="OAS18989.1"/>
    <property type="molecule type" value="Genomic_DNA"/>
</dbReference>
<protein>
    <submittedName>
        <fullName evidence="9">ABC transporter permease</fullName>
    </submittedName>
</protein>
<keyword evidence="6 7" id="KW-0472">Membrane</keyword>
<name>A0A198ABV6_9BACL</name>
<comment type="caution">
    <text evidence="9">The sequence shown here is derived from an EMBL/GenBank/DDBJ whole genome shotgun (WGS) entry which is preliminary data.</text>
</comment>
<evidence type="ECO:0000256" key="3">
    <source>
        <dbReference type="ARBA" id="ARBA00022475"/>
    </source>
</evidence>
<dbReference type="InterPro" id="IPR035906">
    <property type="entry name" value="MetI-like_sf"/>
</dbReference>
<dbReference type="Gene3D" id="1.10.3720.10">
    <property type="entry name" value="MetI-like"/>
    <property type="match status" value="1"/>
</dbReference>
<feature type="transmembrane region" description="Helical" evidence="7">
    <location>
        <begin position="157"/>
        <end position="180"/>
    </location>
</feature>
<evidence type="ECO:0000256" key="7">
    <source>
        <dbReference type="RuleBase" id="RU363032"/>
    </source>
</evidence>
<dbReference type="PANTHER" id="PTHR30193">
    <property type="entry name" value="ABC TRANSPORTER PERMEASE PROTEIN"/>
    <property type="match status" value="1"/>
</dbReference>
<dbReference type="SUPFAM" id="SSF160964">
    <property type="entry name" value="MalF N-terminal region-like"/>
    <property type="match status" value="1"/>
</dbReference>
<keyword evidence="2 7" id="KW-0813">Transport</keyword>
<dbReference type="PROSITE" id="PS50928">
    <property type="entry name" value="ABC_TM1"/>
    <property type="match status" value="1"/>
</dbReference>
<accession>A0A198ABV6</accession>
<evidence type="ECO:0000256" key="4">
    <source>
        <dbReference type="ARBA" id="ARBA00022692"/>
    </source>
</evidence>
<organism evidence="9 10">
    <name type="scientific">Paenibacillus oryzisoli</name>
    <dbReference type="NCBI Taxonomy" id="1850517"/>
    <lineage>
        <taxon>Bacteria</taxon>
        <taxon>Bacillati</taxon>
        <taxon>Bacillota</taxon>
        <taxon>Bacilli</taxon>
        <taxon>Bacillales</taxon>
        <taxon>Paenibacillaceae</taxon>
        <taxon>Paenibacillus</taxon>
    </lineage>
</organism>
<dbReference type="RefSeq" id="WP_057309586.1">
    <property type="nucleotide sequence ID" value="NZ_LYPB01000060.1"/>
</dbReference>
<evidence type="ECO:0000259" key="8">
    <source>
        <dbReference type="PROSITE" id="PS50928"/>
    </source>
</evidence>
<evidence type="ECO:0000256" key="1">
    <source>
        <dbReference type="ARBA" id="ARBA00004651"/>
    </source>
</evidence>
<comment type="similarity">
    <text evidence="7">Belongs to the binding-protein-dependent transport system permease family.</text>
</comment>
<dbReference type="GO" id="GO:0005886">
    <property type="term" value="C:plasma membrane"/>
    <property type="evidence" value="ECO:0007669"/>
    <property type="project" value="UniProtKB-SubCell"/>
</dbReference>
<feature type="transmembrane region" description="Helical" evidence="7">
    <location>
        <begin position="263"/>
        <end position="285"/>
    </location>
</feature>
<feature type="transmembrane region" description="Helical" evidence="7">
    <location>
        <begin position="209"/>
        <end position="235"/>
    </location>
</feature>
<dbReference type="PANTHER" id="PTHR30193:SF1">
    <property type="entry name" value="ABC TRANSPORTER PERMEASE PROTEIN YESP-RELATED"/>
    <property type="match status" value="1"/>
</dbReference>
<evidence type="ECO:0000256" key="6">
    <source>
        <dbReference type="ARBA" id="ARBA00023136"/>
    </source>
</evidence>
<feature type="transmembrane region" description="Helical" evidence="7">
    <location>
        <begin position="12"/>
        <end position="32"/>
    </location>
</feature>
<dbReference type="Proteomes" id="UP000078454">
    <property type="component" value="Unassembled WGS sequence"/>
</dbReference>
<dbReference type="CDD" id="cd06261">
    <property type="entry name" value="TM_PBP2"/>
    <property type="match status" value="1"/>
</dbReference>
<keyword evidence="10" id="KW-1185">Reference proteome</keyword>
<dbReference type="Pfam" id="PF00528">
    <property type="entry name" value="BPD_transp_1"/>
    <property type="match status" value="1"/>
</dbReference>
<evidence type="ECO:0000313" key="10">
    <source>
        <dbReference type="Proteomes" id="UP000078454"/>
    </source>
</evidence>
<dbReference type="InterPro" id="IPR000515">
    <property type="entry name" value="MetI-like"/>
</dbReference>
<dbReference type="GO" id="GO:0055085">
    <property type="term" value="P:transmembrane transport"/>
    <property type="evidence" value="ECO:0007669"/>
    <property type="project" value="InterPro"/>
</dbReference>
<gene>
    <name evidence="9" type="ORF">A8708_27030</name>
</gene>